<reference evidence="2" key="1">
    <citation type="submission" date="2022-10" db="EMBL/GenBank/DDBJ databases">
        <title>The complete genomes of actinobacterial strains from the NBC collection.</title>
        <authorList>
            <person name="Joergensen T.S."/>
            <person name="Alvarez Arevalo M."/>
            <person name="Sterndorff E.B."/>
            <person name="Faurdal D."/>
            <person name="Vuksanovic O."/>
            <person name="Mourched A.-S."/>
            <person name="Charusanti P."/>
            <person name="Shaw S."/>
            <person name="Blin K."/>
            <person name="Weber T."/>
        </authorList>
    </citation>
    <scope>NUCLEOTIDE SEQUENCE</scope>
    <source>
        <strain evidence="2">NBC_00254</strain>
    </source>
</reference>
<dbReference type="Gene3D" id="3.10.180.10">
    <property type="entry name" value="2,3-Dihydroxybiphenyl 1,2-Dioxygenase, domain 1"/>
    <property type="match status" value="1"/>
</dbReference>
<dbReference type="InterPro" id="IPR037523">
    <property type="entry name" value="VOC_core"/>
</dbReference>
<dbReference type="RefSeq" id="WP_142648886.1">
    <property type="nucleotide sequence ID" value="NZ_CP108085.1"/>
</dbReference>
<dbReference type="PANTHER" id="PTHR35908:SF1">
    <property type="entry name" value="CONSERVED PROTEIN"/>
    <property type="match status" value="1"/>
</dbReference>
<name>A0ABZ1SZR0_9ACTN</name>
<evidence type="ECO:0000313" key="2">
    <source>
        <dbReference type="EMBL" id="WUP77857.1"/>
    </source>
</evidence>
<dbReference type="CDD" id="cd06587">
    <property type="entry name" value="VOC"/>
    <property type="match status" value="1"/>
</dbReference>
<keyword evidence="3" id="KW-1185">Reference proteome</keyword>
<dbReference type="PROSITE" id="PS51819">
    <property type="entry name" value="VOC"/>
    <property type="match status" value="1"/>
</dbReference>
<accession>A0ABZ1SZR0</accession>
<dbReference type="PANTHER" id="PTHR35908">
    <property type="entry name" value="HYPOTHETICAL FUSION PROTEIN"/>
    <property type="match status" value="1"/>
</dbReference>
<proteinExistence type="predicted"/>
<evidence type="ECO:0000259" key="1">
    <source>
        <dbReference type="PROSITE" id="PS51819"/>
    </source>
</evidence>
<dbReference type="InterPro" id="IPR029068">
    <property type="entry name" value="Glyas_Bleomycin-R_OHBP_Dase"/>
</dbReference>
<evidence type="ECO:0000313" key="3">
    <source>
        <dbReference type="Proteomes" id="UP001432011"/>
    </source>
</evidence>
<protein>
    <submittedName>
        <fullName evidence="2">VOC family protein</fullName>
    </submittedName>
</protein>
<gene>
    <name evidence="2" type="ORF">OG913_12895</name>
</gene>
<organism evidence="2 3">
    <name type="scientific">Microbispora hainanensis</name>
    <dbReference type="NCBI Taxonomy" id="568844"/>
    <lineage>
        <taxon>Bacteria</taxon>
        <taxon>Bacillati</taxon>
        <taxon>Actinomycetota</taxon>
        <taxon>Actinomycetes</taxon>
        <taxon>Streptosporangiales</taxon>
        <taxon>Streptosporangiaceae</taxon>
        <taxon>Microbispora</taxon>
    </lineage>
</organism>
<feature type="domain" description="VOC" evidence="1">
    <location>
        <begin position="6"/>
        <end position="120"/>
    </location>
</feature>
<dbReference type="Pfam" id="PF18029">
    <property type="entry name" value="Glyoxalase_6"/>
    <property type="match status" value="1"/>
</dbReference>
<sequence>MSAIGTLAAVSLDCQDPAALADFYRQVTGWEVVFSSENFTYLAGSDGGVRLSFQRVPDHPRPSWPDSAKQFHLDFSVPDLDKAEQQLLELGATKPDFQPGGDKWRVLLDPAGHPFCITTYTG</sequence>
<dbReference type="SUPFAM" id="SSF54593">
    <property type="entry name" value="Glyoxalase/Bleomycin resistance protein/Dihydroxybiphenyl dioxygenase"/>
    <property type="match status" value="1"/>
</dbReference>
<dbReference type="EMBL" id="CP108085">
    <property type="protein sequence ID" value="WUP77857.1"/>
    <property type="molecule type" value="Genomic_DNA"/>
</dbReference>
<dbReference type="Proteomes" id="UP001432011">
    <property type="component" value="Chromosome"/>
</dbReference>
<dbReference type="InterPro" id="IPR041581">
    <property type="entry name" value="Glyoxalase_6"/>
</dbReference>